<dbReference type="Gene3D" id="3.40.50.300">
    <property type="entry name" value="P-loop containing nucleotide triphosphate hydrolases"/>
    <property type="match status" value="1"/>
</dbReference>
<dbReference type="Pfam" id="PF00004">
    <property type="entry name" value="AAA"/>
    <property type="match status" value="1"/>
</dbReference>
<dbReference type="InterPro" id="IPR027417">
    <property type="entry name" value="P-loop_NTPase"/>
</dbReference>
<gene>
    <name evidence="3" type="ORF">FDENT_2610</name>
</gene>
<dbReference type="EMBL" id="JAAOAK010000059">
    <property type="protein sequence ID" value="KAF5692735.1"/>
    <property type="molecule type" value="Genomic_DNA"/>
</dbReference>
<dbReference type="GO" id="GO:0016887">
    <property type="term" value="F:ATP hydrolysis activity"/>
    <property type="evidence" value="ECO:0007669"/>
    <property type="project" value="InterPro"/>
</dbReference>
<name>A0A8H5XFF2_9HYPO</name>
<keyword evidence="4" id="KW-1185">Reference proteome</keyword>
<dbReference type="Pfam" id="PF23232">
    <property type="entry name" value="AAA_lid_13"/>
    <property type="match status" value="1"/>
</dbReference>
<evidence type="ECO:0000259" key="2">
    <source>
        <dbReference type="SMART" id="SM00382"/>
    </source>
</evidence>
<dbReference type="PANTHER" id="PTHR46411">
    <property type="entry name" value="FAMILY ATPASE, PUTATIVE-RELATED"/>
    <property type="match status" value="1"/>
</dbReference>
<proteinExistence type="predicted"/>
<evidence type="ECO:0000313" key="3">
    <source>
        <dbReference type="EMBL" id="KAF5692735.1"/>
    </source>
</evidence>
<feature type="domain" description="AAA+ ATPase" evidence="2">
    <location>
        <begin position="602"/>
        <end position="728"/>
    </location>
</feature>
<evidence type="ECO:0000313" key="4">
    <source>
        <dbReference type="Proteomes" id="UP000562682"/>
    </source>
</evidence>
<dbReference type="Proteomes" id="UP000562682">
    <property type="component" value="Unassembled WGS sequence"/>
</dbReference>
<sequence length="853" mass="96417">MVGSNTSATEKSVSPSSAVSAPAPIGAYIKDRDDDSSYSLGSDFEREKLPPQLRQHEGSDAQHSPAEPATIWYAKVYQSLGKPRGDNIRLHRPDLTYVDDRPIEFSNGLSPKKPPAETGEDASEPAAWIGPVITIETFVEADIDQNRLSRMKRLSERVTSPCLDLLDPKHISRRHLLIKSPFLIEGLSNLVQYHPSFHQMLSMNSEGGELRIEEPFAVLFHHFDVIAAMANGSTRTTDYNTESEITGQENYLTVLHTKHLMDFLGPIYTESILACQNHLSNSVPQVEFCMIWYLLKPGIDVYVQIQGSTHAAVVMGVRQTDVSASKFWGAESNGSWLVDLWRLESDGSRLRKGCFSATINSYSGLRDAASLRVCLVSIWDAHDSGKRRGKILRRAATFFKALQRGSILVNYKGPIKDTAQHYTGKVVIDHRRGQVESNISWSLSPRVFDYSDQFEKYDGILINNDRSFYTTQDTQNRPPYQESRPANSNDAVVNQERLQVWLDDVKHRSSESFRADAGGFVVQQLTEHQLLLLCPDVLAYGLRRKHWMLISLDYVQESVPSDESISNLIIAQDELKTIQALSNRQNSQTNHWLADFIEGKGSGQIILLHGPPGVGKTYTVAISEWLHRPLLALTVADIGTVETLVEGELMKWFDLAEAWNAVLLVDEADIFLERRQNRDLARNGLVSAFLRRMEYFKGLLFLTTNRVGQIDDAFISRVYVAIGYQALDEETRRKVWGGFFRKLVRERAGKVQIAPDAKKWVLETAGETELNGRDIRNALQTSITLAEFESEEDPDYDAALVIVVTNAHFQKVLEMCNRFRSYVTSIRREDEMRRAQGRGDRNDYGSEFDIRMC</sequence>
<reference evidence="3 4" key="1">
    <citation type="submission" date="2020-05" db="EMBL/GenBank/DDBJ databases">
        <title>Identification and distribution of gene clusters putatively required for synthesis of sphingolipid metabolism inhibitors in phylogenetically diverse species of the filamentous fungus Fusarium.</title>
        <authorList>
            <person name="Kim H.-S."/>
            <person name="Busman M."/>
            <person name="Brown D.W."/>
            <person name="Divon H."/>
            <person name="Uhlig S."/>
            <person name="Proctor R.H."/>
        </authorList>
    </citation>
    <scope>NUCLEOTIDE SEQUENCE [LARGE SCALE GENOMIC DNA]</scope>
    <source>
        <strain evidence="3 4">NRRL 25311</strain>
    </source>
</reference>
<organism evidence="3 4">
    <name type="scientific">Fusarium denticulatum</name>
    <dbReference type="NCBI Taxonomy" id="48507"/>
    <lineage>
        <taxon>Eukaryota</taxon>
        <taxon>Fungi</taxon>
        <taxon>Dikarya</taxon>
        <taxon>Ascomycota</taxon>
        <taxon>Pezizomycotina</taxon>
        <taxon>Sordariomycetes</taxon>
        <taxon>Hypocreomycetidae</taxon>
        <taxon>Hypocreales</taxon>
        <taxon>Nectriaceae</taxon>
        <taxon>Fusarium</taxon>
        <taxon>Fusarium fujikuroi species complex</taxon>
    </lineage>
</organism>
<dbReference type="InterPro" id="IPR054289">
    <property type="entry name" value="DUF7025"/>
</dbReference>
<feature type="region of interest" description="Disordered" evidence="1">
    <location>
        <begin position="468"/>
        <end position="489"/>
    </location>
</feature>
<feature type="compositionally biased region" description="Basic and acidic residues" evidence="1">
    <location>
        <begin position="43"/>
        <end position="60"/>
    </location>
</feature>
<evidence type="ECO:0000256" key="1">
    <source>
        <dbReference type="SAM" id="MobiDB-lite"/>
    </source>
</evidence>
<feature type="region of interest" description="Disordered" evidence="1">
    <location>
        <begin position="1"/>
        <end position="67"/>
    </location>
</feature>
<dbReference type="GO" id="GO:0005524">
    <property type="term" value="F:ATP binding"/>
    <property type="evidence" value="ECO:0007669"/>
    <property type="project" value="InterPro"/>
</dbReference>
<dbReference type="InterPro" id="IPR056599">
    <property type="entry name" value="AAA_lid_fung"/>
</dbReference>
<dbReference type="AlphaFoldDB" id="A0A8H5XFF2"/>
<dbReference type="PANTHER" id="PTHR46411:SF4">
    <property type="entry name" value="AAA+ ATPASE DOMAIN-CONTAINING PROTEIN"/>
    <property type="match status" value="1"/>
</dbReference>
<feature type="compositionally biased region" description="Low complexity" evidence="1">
    <location>
        <begin position="12"/>
        <end position="24"/>
    </location>
</feature>
<dbReference type="InterPro" id="IPR003959">
    <property type="entry name" value="ATPase_AAA_core"/>
</dbReference>
<dbReference type="SUPFAM" id="SSF52540">
    <property type="entry name" value="P-loop containing nucleoside triphosphate hydrolases"/>
    <property type="match status" value="1"/>
</dbReference>
<dbReference type="CDD" id="cd19481">
    <property type="entry name" value="RecA-like_protease"/>
    <property type="match status" value="1"/>
</dbReference>
<dbReference type="InterPro" id="IPR003593">
    <property type="entry name" value="AAA+_ATPase"/>
</dbReference>
<comment type="caution">
    <text evidence="3">The sequence shown here is derived from an EMBL/GenBank/DDBJ whole genome shotgun (WGS) entry which is preliminary data.</text>
</comment>
<dbReference type="SMART" id="SM00382">
    <property type="entry name" value="AAA"/>
    <property type="match status" value="1"/>
</dbReference>
<accession>A0A8H5XFF2</accession>
<protein>
    <submittedName>
        <fullName evidence="3">TOB3 (Member of AAA-ATPase family)</fullName>
    </submittedName>
</protein>
<feature type="compositionally biased region" description="Polar residues" evidence="1">
    <location>
        <begin position="1"/>
        <end position="11"/>
    </location>
</feature>
<dbReference type="Pfam" id="PF22942">
    <property type="entry name" value="DUF7025"/>
    <property type="match status" value="1"/>
</dbReference>